<dbReference type="OrthoDB" id="8776015at2"/>
<accession>A0A1G5Q6M5</accession>
<keyword evidence="1" id="KW-0732">Signal</keyword>
<gene>
    <name evidence="2" type="ORF">SAMN03097708_01395</name>
</gene>
<evidence type="ECO:0000313" key="3">
    <source>
        <dbReference type="Proteomes" id="UP000199648"/>
    </source>
</evidence>
<proteinExistence type="predicted"/>
<dbReference type="SUPFAM" id="SSF75011">
    <property type="entry name" value="3-carboxy-cis,cis-mucoante lactonizing enzyme"/>
    <property type="match status" value="1"/>
</dbReference>
<dbReference type="RefSeq" id="WP_092994519.1">
    <property type="nucleotide sequence ID" value="NZ_FMWD01000004.1"/>
</dbReference>
<name>A0A1G5Q6M5_9GAMM</name>
<evidence type="ECO:0000313" key="2">
    <source>
        <dbReference type="EMBL" id="SCZ57268.1"/>
    </source>
</evidence>
<reference evidence="2 3" key="1">
    <citation type="submission" date="2016-10" db="EMBL/GenBank/DDBJ databases">
        <authorList>
            <person name="de Groot N.N."/>
        </authorList>
    </citation>
    <scope>NUCLEOTIDE SEQUENCE [LARGE SCALE GENOMIC DNA]</scope>
    <source>
        <strain evidence="2 3">HLD2</strain>
    </source>
</reference>
<sequence>MLFSLKHSLLVASVSAGVLLTACANGGQTKESTAIAAVNNDDYFEAYDEGRLYVFDDADTYLAFLEHGETPFRKARIGDGPNGETIVFGLTDEDKKKQTGIASIDIFDGKLEPAENFYGELHRDGRIYVFDRWEDFQAVRNFGHPAYMYSDIGAGPKGETIVFVLNSDNKSQKPQGLIAKFNGLRD</sequence>
<dbReference type="EMBL" id="FMWD01000004">
    <property type="protein sequence ID" value="SCZ57268.1"/>
    <property type="molecule type" value="Genomic_DNA"/>
</dbReference>
<keyword evidence="3" id="KW-1185">Reference proteome</keyword>
<feature type="signal peptide" evidence="1">
    <location>
        <begin position="1"/>
        <end position="24"/>
    </location>
</feature>
<evidence type="ECO:0000256" key="1">
    <source>
        <dbReference type="SAM" id="SignalP"/>
    </source>
</evidence>
<dbReference type="STRING" id="415747.SAMN03097708_01395"/>
<dbReference type="AlphaFoldDB" id="A0A1G5Q6M5"/>
<dbReference type="Proteomes" id="UP000199648">
    <property type="component" value="Unassembled WGS sequence"/>
</dbReference>
<organism evidence="2 3">
    <name type="scientific">Thiohalomonas denitrificans</name>
    <dbReference type="NCBI Taxonomy" id="415747"/>
    <lineage>
        <taxon>Bacteria</taxon>
        <taxon>Pseudomonadati</taxon>
        <taxon>Pseudomonadota</taxon>
        <taxon>Gammaproteobacteria</taxon>
        <taxon>Thiohalomonadales</taxon>
        <taxon>Thiohalomonadaceae</taxon>
        <taxon>Thiohalomonas</taxon>
    </lineage>
</organism>
<protein>
    <submittedName>
        <fullName evidence="2">Uncharacterized protein</fullName>
    </submittedName>
</protein>
<feature type="chain" id="PRO_5011631598" evidence="1">
    <location>
        <begin position="25"/>
        <end position="186"/>
    </location>
</feature>
<dbReference type="PROSITE" id="PS51257">
    <property type="entry name" value="PROKAR_LIPOPROTEIN"/>
    <property type="match status" value="1"/>
</dbReference>